<feature type="region of interest" description="Disordered" evidence="1">
    <location>
        <begin position="174"/>
        <end position="196"/>
    </location>
</feature>
<dbReference type="OrthoDB" id="21530at2759"/>
<evidence type="ECO:0000313" key="3">
    <source>
        <dbReference type="Proteomes" id="UP001165083"/>
    </source>
</evidence>
<organism evidence="2 3">
    <name type="scientific">Phytophthora lilii</name>
    <dbReference type="NCBI Taxonomy" id="2077276"/>
    <lineage>
        <taxon>Eukaryota</taxon>
        <taxon>Sar</taxon>
        <taxon>Stramenopiles</taxon>
        <taxon>Oomycota</taxon>
        <taxon>Peronosporomycetes</taxon>
        <taxon>Peronosporales</taxon>
        <taxon>Peronosporaceae</taxon>
        <taxon>Phytophthora</taxon>
    </lineage>
</organism>
<evidence type="ECO:0000256" key="1">
    <source>
        <dbReference type="SAM" id="MobiDB-lite"/>
    </source>
</evidence>
<sequence length="427" mass="45711">MASPTDIVPPSAKAPRRNLRTRSNSEPVTVADESANIPIAAPISNPTKPRVKTPRKPRRVATPHPSKAVAAARRTKLRSKSESLPEMVPFQPMDELKMPANHRSDSSASAHEAILPIDNAVSSGLATAQASFVWPPSSIPASGHHSTSLSSDDQAIDSDILSVLANCDVEELEDSSGLDFGGGPPSNNSYQSSTSFVGSEDTEMLPVGMECFKISENATLPTETQEIVMNEPEAELGLNAFANLGDDWANALHLSSHLEKMTMDTPPHSLESTFDRLSEVYAGRLRSASDPIHVVSPPRHGLNHFSSMPLEPFPTKSALAITQYEQSTGENELVGHELQRSTSFQQWFSGSSATEADKMEGSNTNQLAWLSSEAGVAAVGNPQPSSQALDELLQHDDTLDWKAAHGFEGDADVDFELGEAGVASTLL</sequence>
<dbReference type="AlphaFoldDB" id="A0A9W7CPB2"/>
<evidence type="ECO:0000313" key="2">
    <source>
        <dbReference type="EMBL" id="GMF37261.1"/>
    </source>
</evidence>
<feature type="compositionally biased region" description="Basic residues" evidence="1">
    <location>
        <begin position="49"/>
        <end position="61"/>
    </location>
</feature>
<gene>
    <name evidence="2" type="ORF">Plil01_001569900</name>
</gene>
<name>A0A9W7CPB2_9STRA</name>
<protein>
    <submittedName>
        <fullName evidence="2">Unnamed protein product</fullName>
    </submittedName>
</protein>
<keyword evidence="3" id="KW-1185">Reference proteome</keyword>
<dbReference type="Proteomes" id="UP001165083">
    <property type="component" value="Unassembled WGS sequence"/>
</dbReference>
<dbReference type="EMBL" id="BSXW01001502">
    <property type="protein sequence ID" value="GMF37261.1"/>
    <property type="molecule type" value="Genomic_DNA"/>
</dbReference>
<reference evidence="2" key="1">
    <citation type="submission" date="2023-04" db="EMBL/GenBank/DDBJ databases">
        <title>Phytophthora lilii NBRC 32176.</title>
        <authorList>
            <person name="Ichikawa N."/>
            <person name="Sato H."/>
            <person name="Tonouchi N."/>
        </authorList>
    </citation>
    <scope>NUCLEOTIDE SEQUENCE</scope>
    <source>
        <strain evidence="2">NBRC 32176</strain>
    </source>
</reference>
<proteinExistence type="predicted"/>
<feature type="compositionally biased region" description="Polar residues" evidence="1">
    <location>
        <begin position="185"/>
        <end position="196"/>
    </location>
</feature>
<feature type="region of interest" description="Disordered" evidence="1">
    <location>
        <begin position="1"/>
        <end position="81"/>
    </location>
</feature>
<comment type="caution">
    <text evidence="2">The sequence shown here is derived from an EMBL/GenBank/DDBJ whole genome shotgun (WGS) entry which is preliminary data.</text>
</comment>
<accession>A0A9W7CPB2</accession>